<evidence type="ECO:0000259" key="5">
    <source>
        <dbReference type="Pfam" id="PF00931"/>
    </source>
</evidence>
<dbReference type="InterPro" id="IPR050905">
    <property type="entry name" value="Plant_NBS-LRR"/>
</dbReference>
<proteinExistence type="inferred from homology"/>
<comment type="caution">
    <text evidence="6">The sequence shown here is derived from an EMBL/GenBank/DDBJ whole genome shotgun (WGS) entry which is preliminary data.</text>
</comment>
<name>A0A2K3MMJ2_TRIPR</name>
<dbReference type="Proteomes" id="UP000236291">
    <property type="component" value="Unassembled WGS sequence"/>
</dbReference>
<evidence type="ECO:0000256" key="1">
    <source>
        <dbReference type="ARBA" id="ARBA00008894"/>
    </source>
</evidence>
<evidence type="ECO:0000256" key="3">
    <source>
        <dbReference type="ARBA" id="ARBA00022821"/>
    </source>
</evidence>
<evidence type="ECO:0000256" key="2">
    <source>
        <dbReference type="ARBA" id="ARBA00022741"/>
    </source>
</evidence>
<evidence type="ECO:0000313" key="6">
    <source>
        <dbReference type="EMBL" id="PNX92002.1"/>
    </source>
</evidence>
<keyword evidence="4" id="KW-0067">ATP-binding</keyword>
<dbReference type="PRINTS" id="PR00364">
    <property type="entry name" value="DISEASERSIST"/>
</dbReference>
<dbReference type="SUPFAM" id="SSF52540">
    <property type="entry name" value="P-loop containing nucleoside triphosphate hydrolases"/>
    <property type="match status" value="1"/>
</dbReference>
<dbReference type="FunFam" id="3.40.50.300:FF:001091">
    <property type="entry name" value="Probable disease resistance protein At1g61300"/>
    <property type="match status" value="1"/>
</dbReference>
<organism evidence="6 7">
    <name type="scientific">Trifolium pratense</name>
    <name type="common">Red clover</name>
    <dbReference type="NCBI Taxonomy" id="57577"/>
    <lineage>
        <taxon>Eukaryota</taxon>
        <taxon>Viridiplantae</taxon>
        <taxon>Streptophyta</taxon>
        <taxon>Embryophyta</taxon>
        <taxon>Tracheophyta</taxon>
        <taxon>Spermatophyta</taxon>
        <taxon>Magnoliopsida</taxon>
        <taxon>eudicotyledons</taxon>
        <taxon>Gunneridae</taxon>
        <taxon>Pentapetalae</taxon>
        <taxon>rosids</taxon>
        <taxon>fabids</taxon>
        <taxon>Fabales</taxon>
        <taxon>Fabaceae</taxon>
        <taxon>Papilionoideae</taxon>
        <taxon>50 kb inversion clade</taxon>
        <taxon>NPAAA clade</taxon>
        <taxon>Hologalegina</taxon>
        <taxon>IRL clade</taxon>
        <taxon>Trifolieae</taxon>
        <taxon>Trifolium</taxon>
    </lineage>
</organism>
<dbReference type="Pfam" id="PF00931">
    <property type="entry name" value="NB-ARC"/>
    <property type="match status" value="1"/>
</dbReference>
<dbReference type="GO" id="GO:0006952">
    <property type="term" value="P:defense response"/>
    <property type="evidence" value="ECO:0007669"/>
    <property type="project" value="UniProtKB-KW"/>
</dbReference>
<feature type="domain" description="NB-ARC" evidence="5">
    <location>
        <begin position="151"/>
        <end position="313"/>
    </location>
</feature>
<dbReference type="PANTHER" id="PTHR33463:SF105">
    <property type="entry name" value="AND NB-ARC DOMAIN DISEASE RESISTANCE PROTEIN, PUTATIVE-RELATED"/>
    <property type="match status" value="1"/>
</dbReference>
<dbReference type="ExpressionAtlas" id="A0A2K3MMJ2">
    <property type="expression patterns" value="baseline"/>
</dbReference>
<comment type="similarity">
    <text evidence="1">Belongs to the disease resistance NB-LRR family.</text>
</comment>
<dbReference type="Gene3D" id="1.10.8.430">
    <property type="entry name" value="Helical domain of apoptotic protease-activating factors"/>
    <property type="match status" value="1"/>
</dbReference>
<reference evidence="6 7" key="1">
    <citation type="journal article" date="2014" name="Am. J. Bot.">
        <title>Genome assembly and annotation for red clover (Trifolium pratense; Fabaceae).</title>
        <authorList>
            <person name="Istvanek J."/>
            <person name="Jaros M."/>
            <person name="Krenek A."/>
            <person name="Repkova J."/>
        </authorList>
    </citation>
    <scope>NUCLEOTIDE SEQUENCE [LARGE SCALE GENOMIC DNA]</scope>
    <source>
        <strain evidence="7">cv. Tatra</strain>
        <tissue evidence="6">Young leaves</tissue>
    </source>
</reference>
<protein>
    <submittedName>
        <fullName evidence="6">Putative CC-NBS-LRR resistance protein</fullName>
    </submittedName>
</protein>
<dbReference type="PANTHER" id="PTHR33463">
    <property type="entry name" value="NB-ARC DOMAIN-CONTAINING PROTEIN-RELATED"/>
    <property type="match status" value="1"/>
</dbReference>
<dbReference type="Gene3D" id="3.40.50.300">
    <property type="entry name" value="P-loop containing nucleotide triphosphate hydrolases"/>
    <property type="match status" value="1"/>
</dbReference>
<dbReference type="AlphaFoldDB" id="A0A2K3MMJ2"/>
<dbReference type="GO" id="GO:0043531">
    <property type="term" value="F:ADP binding"/>
    <property type="evidence" value="ECO:0007669"/>
    <property type="project" value="InterPro"/>
</dbReference>
<dbReference type="Gene3D" id="3.80.10.10">
    <property type="entry name" value="Ribonuclease Inhibitor"/>
    <property type="match status" value="3"/>
</dbReference>
<dbReference type="InterPro" id="IPR027417">
    <property type="entry name" value="P-loop_NTPase"/>
</dbReference>
<evidence type="ECO:0000313" key="7">
    <source>
        <dbReference type="Proteomes" id="UP000236291"/>
    </source>
</evidence>
<dbReference type="GO" id="GO:0005524">
    <property type="term" value="F:ATP binding"/>
    <property type="evidence" value="ECO:0007669"/>
    <property type="project" value="UniProtKB-KW"/>
</dbReference>
<dbReference type="InterPro" id="IPR042197">
    <property type="entry name" value="Apaf_helical"/>
</dbReference>
<reference evidence="6 7" key="2">
    <citation type="journal article" date="2017" name="Front. Plant Sci.">
        <title>Gene Classification and Mining of Molecular Markers Useful in Red Clover (Trifolium pratense) Breeding.</title>
        <authorList>
            <person name="Istvanek J."/>
            <person name="Dluhosova J."/>
            <person name="Dluhos P."/>
            <person name="Patkova L."/>
            <person name="Nedelnik J."/>
            <person name="Repkova J."/>
        </authorList>
    </citation>
    <scope>NUCLEOTIDE SEQUENCE [LARGE SCALE GENOMIC DNA]</scope>
    <source>
        <strain evidence="7">cv. Tatra</strain>
        <tissue evidence="6">Young leaves</tissue>
    </source>
</reference>
<evidence type="ECO:0000256" key="4">
    <source>
        <dbReference type="ARBA" id="ARBA00022840"/>
    </source>
</evidence>
<accession>A0A2K3MMJ2</accession>
<dbReference type="InterPro" id="IPR032675">
    <property type="entry name" value="LRR_dom_sf"/>
</dbReference>
<dbReference type="EMBL" id="ASHM01010185">
    <property type="protein sequence ID" value="PNX92002.1"/>
    <property type="molecule type" value="Genomic_DNA"/>
</dbReference>
<dbReference type="SUPFAM" id="SSF52058">
    <property type="entry name" value="L domain-like"/>
    <property type="match status" value="1"/>
</dbReference>
<keyword evidence="3" id="KW-0611">Plant defense</keyword>
<dbReference type="InterPro" id="IPR002182">
    <property type="entry name" value="NB-ARC"/>
</dbReference>
<sequence>MASFVTDLAKPYVEKLINGAIAESSYICCFTCIAKDFEEEKIRLEVERKTVKQRVDVATRRGEDVQGNALFWEEEAEKLIQEDTRTTKKCFFGFCSDCIWRYRRGKELANKQKQIKILMETGKELAIGLPARLPDVERYSSQHYIPFKSRESKYKELLDALTDENNYIIGLKGMGGTGKTTLAKAIGKELKQSEQFTHVIDTTVSCSPDIKKIQDDIAGPLGLKLDDCSESDRPKKLWSRLTKDEKILLILDDVWGDIDFDEIGIPYSDNHKGSRILVTTRNMLVCNRLCSKTIQLDLLSEKDAWIMFKSYAGLSDKSTKNLLDKGRKIANECKRLPVAIAAIASSLKGEQRLEEWDAALNSLQKHMPMHGVDAELVKIYKCLKFSYDNLKNEKAKRIFLMCSVFREDEEIPTERLTRLGIGAGLFGEDYGSYEDARSQVLTSRNKLIDSCLLLEAGQSEVKMHDLVRDAAQWLANKEIQTIKLSDKNQRAMVERENNIKYLLCEGKLKDVFSCKIDGSKLEILTLFVHKDEDCDDVKIESLKNIRSLLFKRVNLGDISILGNLQSLETLDLDDCIIDELPHGITKLEKFRLLNLDYCQIVRNDPFKVIERCSSLQELYFMNSFNEFCREITFPKLQRFCIDENWDSVNGSSSKYVYFDDNDEVFLSETTLKYCMQTAEILRLRRIEKGWRNLIPEIVPVDQGMNDLVELNLSFISQLRCLIDSSRHTDSQVPNVFSKLVVLELNKMENLEELCNGPLSFEFLKSLEKLSIKGCERFHSLCNLNLCNLNKVSLKECPMLISLFQVSTVRCLVLLEILEIIDCRCLEYIVIDERKREEYSRGEIVVDDDDIDSKSRDSMFPKLKVLKIEKCPELELILSTHDLPALESITLKRCDKLKYKFDQYVKLGSLKNMELDGLSNLIDISPECYGTMTSSIKGPSSVSRDASKPQKQSDPIKCNIFSWTMSTACTKTPLVSEDQPHENLIATHIIIDTGDHDSGSKKLCNVFPKLKSVYIEDCVQLEYIFGDYTDHHQNQCEIHLHLSSLECLSLCNLPNFVAMSPKQYYTTFPPLKELVLKECSQFANVKSIGDFISHHSVARSVDSTIMKETSEKSKTIFGLFGTALLFSKLRWIFTLTWKLEFVASENHDEKAIVTRDCYRKRITKLGD</sequence>
<gene>
    <name evidence="6" type="ORF">L195_g015131</name>
</gene>
<dbReference type="STRING" id="57577.A0A2K3MMJ2"/>
<keyword evidence="2" id="KW-0547">Nucleotide-binding</keyword>